<keyword evidence="8" id="KW-0539">Nucleus</keyword>
<dbReference type="GO" id="GO:0016787">
    <property type="term" value="F:hydrolase activity"/>
    <property type="evidence" value="ECO:0007669"/>
    <property type="project" value="UniProtKB-KW"/>
</dbReference>
<keyword evidence="7" id="KW-0238">DNA-binding</keyword>
<evidence type="ECO:0000256" key="1">
    <source>
        <dbReference type="ARBA" id="ARBA00004123"/>
    </source>
</evidence>
<dbReference type="FunFam" id="3.40.50.10810:FF:000005">
    <property type="entry name" value="Photoperiod-independent early flowering 1"/>
    <property type="match status" value="1"/>
</dbReference>
<dbReference type="SUPFAM" id="SSF52540">
    <property type="entry name" value="P-loop containing nucleoside triphosphate hydrolases"/>
    <property type="match status" value="2"/>
</dbReference>
<dbReference type="SMART" id="SM00487">
    <property type="entry name" value="DEXDc"/>
    <property type="match status" value="1"/>
</dbReference>
<comment type="subcellular location">
    <subcellularLocation>
        <location evidence="1">Nucleus</location>
    </subcellularLocation>
</comment>
<protein>
    <recommendedName>
        <fullName evidence="11">Helicase ATP-binding domain-containing protein</fullName>
    </recommendedName>
</protein>
<dbReference type="InterPro" id="IPR027417">
    <property type="entry name" value="P-loop_NTPase"/>
</dbReference>
<keyword evidence="2" id="KW-0547">Nucleotide-binding</keyword>
<dbReference type="InterPro" id="IPR014001">
    <property type="entry name" value="Helicase_ATP-bd"/>
</dbReference>
<dbReference type="GO" id="GO:0006325">
    <property type="term" value="P:chromatin organization"/>
    <property type="evidence" value="ECO:0007669"/>
    <property type="project" value="UniProtKB-KW"/>
</dbReference>
<dbReference type="GO" id="GO:0004386">
    <property type="term" value="F:helicase activity"/>
    <property type="evidence" value="ECO:0007669"/>
    <property type="project" value="UniProtKB-KW"/>
</dbReference>
<dbReference type="Gene3D" id="3.40.50.300">
    <property type="entry name" value="P-loop containing nucleotide triphosphate hydrolases"/>
    <property type="match status" value="1"/>
</dbReference>
<dbReference type="Pfam" id="PF00176">
    <property type="entry name" value="SNF2-rel_dom"/>
    <property type="match status" value="1"/>
</dbReference>
<reference evidence="9" key="2">
    <citation type="submission" date="2022-08" db="UniProtKB">
        <authorList>
            <consortium name="EnsemblMetazoa"/>
        </authorList>
    </citation>
    <scope>IDENTIFICATION</scope>
    <source>
        <strain evidence="9">STECLA/ALBI9_A</strain>
    </source>
</reference>
<keyword evidence="5" id="KW-0067">ATP-binding</keyword>
<dbReference type="KEGG" id="aali:118464170"/>
<name>A0A182FPM0_ANOAL</name>
<keyword evidence="4" id="KW-0347">Helicase</keyword>
<dbReference type="PANTHER" id="PTHR10799">
    <property type="entry name" value="SNF2/RAD54 HELICASE FAMILY"/>
    <property type="match status" value="1"/>
</dbReference>
<evidence type="ECO:0000256" key="3">
    <source>
        <dbReference type="ARBA" id="ARBA00022801"/>
    </source>
</evidence>
<dbReference type="PROSITE" id="PS51192">
    <property type="entry name" value="HELICASE_ATP_BIND_1"/>
    <property type="match status" value="1"/>
</dbReference>
<dbReference type="STRING" id="7167.A0A182FPM0"/>
<evidence type="ECO:0000313" key="9">
    <source>
        <dbReference type="EnsemblMetazoa" id="AALB008485-PA"/>
    </source>
</evidence>
<evidence type="ECO:0000256" key="8">
    <source>
        <dbReference type="ARBA" id="ARBA00023242"/>
    </source>
</evidence>
<dbReference type="GO" id="GO:0005634">
    <property type="term" value="C:nucleus"/>
    <property type="evidence" value="ECO:0007669"/>
    <property type="project" value="UniProtKB-SubCell"/>
</dbReference>
<organism evidence="9 10">
    <name type="scientific">Anopheles albimanus</name>
    <name type="common">New world malaria mosquito</name>
    <dbReference type="NCBI Taxonomy" id="7167"/>
    <lineage>
        <taxon>Eukaryota</taxon>
        <taxon>Metazoa</taxon>
        <taxon>Ecdysozoa</taxon>
        <taxon>Arthropoda</taxon>
        <taxon>Hexapoda</taxon>
        <taxon>Insecta</taxon>
        <taxon>Pterygota</taxon>
        <taxon>Neoptera</taxon>
        <taxon>Endopterygota</taxon>
        <taxon>Diptera</taxon>
        <taxon>Nematocera</taxon>
        <taxon>Culicoidea</taxon>
        <taxon>Culicidae</taxon>
        <taxon>Anophelinae</taxon>
        <taxon>Anopheles</taxon>
    </lineage>
</organism>
<dbReference type="GO" id="GO:0005524">
    <property type="term" value="F:ATP binding"/>
    <property type="evidence" value="ECO:0007669"/>
    <property type="project" value="UniProtKB-KW"/>
</dbReference>
<dbReference type="PROSITE" id="PS51194">
    <property type="entry name" value="HELICASE_CTER"/>
    <property type="match status" value="1"/>
</dbReference>
<dbReference type="InterPro" id="IPR000330">
    <property type="entry name" value="SNF2_N"/>
</dbReference>
<sequence length="702" mass="80303">MDKENEPRNATGTEPVPGEAVAIVNGLENSSSSLDKEMDTEKALEKQAFRSMMNLQRMKQLESLEQKLAAFASFSRRKDEEKGPPGRGVSTRKPPASSPKGRLKLGSKLQAIQEDVANNNEPLQFTQFETSPPFIRGEMRDYQVQGLNWLISLQESGLNGILADEMGLGKTIQSISMVGYMMTIRKYRGPYLVIVPLSTVDNWLNEFASFLPSAKVLRGHATGGEKSNVLEEIATVGKRRRWDVVITSYEFFWQNVKVFRQQNFHYAIIDEGHRAKNENTQFPRALVRCSISSMVLLTGTPIHNNLHELWALLNLLMPAFFDNAENFDNWFKVENCIDPRHEQAIRLKNLLKPLMLRRTKDEVSAPIPPKRHILILIPPTEQVLLWSHKVVNHEVTYVRDNGTRARQRFASVFPYLRQVTLHPFLIPGAEPTDSDLVTPEIVSYSSKMIVLDALLAKLFERGSRVLIFSQFVTMLQILADYLDWRGYKYCMLDGTSDFVDRKEQIDDFNRPKSDRFVFLLSTRAGGLGINLFTADTVIFYDMDYNPQMDYQAEDRAHRIGQKHKVHIIRMIVRGTIDESLHAITEQKKQLDEAIIRQHLTVQRKMEAIEYQNKNLFNAGMLDEATVDGQVSTLIDAMGPLEQWSKKKKTTGLQEDYTLHLPSIPCSAAVAHLQYTTHSIKRKPEEDLILTSKRRRNSVNRLQ</sequence>
<accession>A0A182FPM0</accession>
<evidence type="ECO:0000256" key="2">
    <source>
        <dbReference type="ARBA" id="ARBA00022741"/>
    </source>
</evidence>
<dbReference type="InterPro" id="IPR001650">
    <property type="entry name" value="Helicase_C-like"/>
</dbReference>
<dbReference type="SMART" id="SM00490">
    <property type="entry name" value="HELICc"/>
    <property type="match status" value="1"/>
</dbReference>
<evidence type="ECO:0000256" key="7">
    <source>
        <dbReference type="ARBA" id="ARBA00023125"/>
    </source>
</evidence>
<dbReference type="Gene3D" id="3.40.50.10810">
    <property type="entry name" value="Tandem AAA-ATPase domain"/>
    <property type="match status" value="1"/>
</dbReference>
<evidence type="ECO:0000256" key="5">
    <source>
        <dbReference type="ARBA" id="ARBA00022840"/>
    </source>
</evidence>
<dbReference type="OrthoDB" id="448448at2759"/>
<dbReference type="VEuPathDB" id="VectorBase:AALB008485"/>
<keyword evidence="10" id="KW-1185">Reference proteome</keyword>
<dbReference type="RefSeq" id="XP_035787202.1">
    <property type="nucleotide sequence ID" value="XM_035931309.1"/>
</dbReference>
<evidence type="ECO:0000256" key="4">
    <source>
        <dbReference type="ARBA" id="ARBA00022806"/>
    </source>
</evidence>
<keyword evidence="3" id="KW-0378">Hydrolase</keyword>
<evidence type="ECO:0008006" key="11">
    <source>
        <dbReference type="Google" id="ProtNLM"/>
    </source>
</evidence>
<keyword evidence="6" id="KW-0156">Chromatin regulator</keyword>
<dbReference type="GO" id="GO:0003677">
    <property type="term" value="F:DNA binding"/>
    <property type="evidence" value="ECO:0007669"/>
    <property type="project" value="UniProtKB-KW"/>
</dbReference>
<dbReference type="InterPro" id="IPR049730">
    <property type="entry name" value="SNF2/RAD54-like_C"/>
</dbReference>
<dbReference type="EnsemblMetazoa" id="AALB008485-RA">
    <property type="protein sequence ID" value="AALB008485-PA"/>
    <property type="gene ID" value="AALB008485"/>
</dbReference>
<reference evidence="9 10" key="1">
    <citation type="journal article" date="2017" name="G3 (Bethesda)">
        <title>The Physical Genome Mapping of Anopheles albimanus Corrected Scaffold Misassemblies and Identified Interarm Rearrangements in Genus Anopheles.</title>
        <authorList>
            <person name="Artemov G.N."/>
            <person name="Peery A.N."/>
            <person name="Jiang X."/>
            <person name="Tu Z."/>
            <person name="Stegniy V.N."/>
            <person name="Sharakhova M.V."/>
            <person name="Sharakhov I.V."/>
        </authorList>
    </citation>
    <scope>NUCLEOTIDE SEQUENCE [LARGE SCALE GENOMIC DNA]</scope>
    <source>
        <strain evidence="9 10">ALBI9_A</strain>
    </source>
</reference>
<proteinExistence type="predicted"/>
<dbReference type="GeneID" id="118464170"/>
<dbReference type="InterPro" id="IPR038718">
    <property type="entry name" value="SNF2-like_sf"/>
</dbReference>
<dbReference type="VEuPathDB" id="VectorBase:AALB20_037086"/>
<dbReference type="CDD" id="cd18793">
    <property type="entry name" value="SF2_C_SNF"/>
    <property type="match status" value="1"/>
</dbReference>
<evidence type="ECO:0000313" key="10">
    <source>
        <dbReference type="Proteomes" id="UP000069272"/>
    </source>
</evidence>
<dbReference type="Pfam" id="PF00271">
    <property type="entry name" value="Helicase_C"/>
    <property type="match status" value="1"/>
</dbReference>
<evidence type="ECO:0000256" key="6">
    <source>
        <dbReference type="ARBA" id="ARBA00022853"/>
    </source>
</evidence>
<dbReference type="Proteomes" id="UP000069272">
    <property type="component" value="Chromosome 3R"/>
</dbReference>
<dbReference type="AlphaFoldDB" id="A0A182FPM0"/>